<sequence length="64" mass="7038">MYGYRRGAFFSSSCRRLGSGVFMRSALLKGDDMYGCLSVCAQGLNGRVAIVSSVGLRLHFLWRG</sequence>
<dbReference type="EMBL" id="LR031874">
    <property type="protein sequence ID" value="VDD19437.1"/>
    <property type="molecule type" value="Genomic_DNA"/>
</dbReference>
<proteinExistence type="predicted"/>
<gene>
    <name evidence="1" type="ORF">BOLC2T06722H</name>
</gene>
<dbReference type="AlphaFoldDB" id="A0A3P6CL04"/>
<organism evidence="1">
    <name type="scientific">Brassica oleracea</name>
    <name type="common">Wild cabbage</name>
    <dbReference type="NCBI Taxonomy" id="3712"/>
    <lineage>
        <taxon>Eukaryota</taxon>
        <taxon>Viridiplantae</taxon>
        <taxon>Streptophyta</taxon>
        <taxon>Embryophyta</taxon>
        <taxon>Tracheophyta</taxon>
        <taxon>Spermatophyta</taxon>
        <taxon>Magnoliopsida</taxon>
        <taxon>eudicotyledons</taxon>
        <taxon>Gunneridae</taxon>
        <taxon>Pentapetalae</taxon>
        <taxon>rosids</taxon>
        <taxon>malvids</taxon>
        <taxon>Brassicales</taxon>
        <taxon>Brassicaceae</taxon>
        <taxon>Brassiceae</taxon>
        <taxon>Brassica</taxon>
    </lineage>
</organism>
<reference evidence="1" key="1">
    <citation type="submission" date="2018-11" db="EMBL/GenBank/DDBJ databases">
        <authorList>
            <consortium name="Genoscope - CEA"/>
            <person name="William W."/>
        </authorList>
    </citation>
    <scope>NUCLEOTIDE SEQUENCE</scope>
</reference>
<evidence type="ECO:0000313" key="1">
    <source>
        <dbReference type="EMBL" id="VDD19437.1"/>
    </source>
</evidence>
<name>A0A3P6CL04_BRAOL</name>
<accession>A0A3P6CL04</accession>
<protein>
    <submittedName>
        <fullName evidence="1">Uncharacterized protein</fullName>
    </submittedName>
</protein>